<feature type="transmembrane region" description="Helical" evidence="1">
    <location>
        <begin position="99"/>
        <end position="118"/>
    </location>
</feature>
<organism evidence="3 4">
    <name type="scientific">Caenorhabditis angaria</name>
    <dbReference type="NCBI Taxonomy" id="860376"/>
    <lineage>
        <taxon>Eukaryota</taxon>
        <taxon>Metazoa</taxon>
        <taxon>Ecdysozoa</taxon>
        <taxon>Nematoda</taxon>
        <taxon>Chromadorea</taxon>
        <taxon>Rhabditida</taxon>
        <taxon>Rhabditina</taxon>
        <taxon>Rhabditomorpha</taxon>
        <taxon>Rhabditoidea</taxon>
        <taxon>Rhabditidae</taxon>
        <taxon>Peloderinae</taxon>
        <taxon>Caenorhabditis</taxon>
    </lineage>
</organism>
<keyword evidence="1" id="KW-0472">Membrane</keyword>
<feature type="transmembrane region" description="Helical" evidence="1">
    <location>
        <begin position="512"/>
        <end position="533"/>
    </location>
</feature>
<dbReference type="InterPro" id="IPR018817">
    <property type="entry name" value="7TM_GPCR_serpentine_rcpt_Srz"/>
</dbReference>
<dbReference type="PANTHER" id="PTHR23028:SF53">
    <property type="entry name" value="ACYL_TRANSF_3 DOMAIN-CONTAINING PROTEIN"/>
    <property type="match status" value="1"/>
</dbReference>
<dbReference type="Pfam" id="PF19040">
    <property type="entry name" value="SGNH"/>
    <property type="match status" value="1"/>
</dbReference>
<keyword evidence="4" id="KW-1185">Reference proteome</keyword>
<reference evidence="3" key="1">
    <citation type="submission" date="2022-11" db="EMBL/GenBank/DDBJ databases">
        <authorList>
            <person name="Kikuchi T."/>
        </authorList>
    </citation>
    <scope>NUCLEOTIDE SEQUENCE</scope>
    <source>
        <strain evidence="3">PS1010</strain>
    </source>
</reference>
<name>A0A9P1IQX6_9PELO</name>
<feature type="transmembrane region" description="Helical" evidence="1">
    <location>
        <begin position="34"/>
        <end position="54"/>
    </location>
</feature>
<dbReference type="AlphaFoldDB" id="A0A9P1IQX6"/>
<dbReference type="GO" id="GO:0000271">
    <property type="term" value="P:polysaccharide biosynthetic process"/>
    <property type="evidence" value="ECO:0007669"/>
    <property type="project" value="TreeGrafter"/>
</dbReference>
<dbReference type="GO" id="GO:0016020">
    <property type="term" value="C:membrane"/>
    <property type="evidence" value="ECO:0007669"/>
    <property type="project" value="TreeGrafter"/>
</dbReference>
<feature type="transmembrane region" description="Helical" evidence="1">
    <location>
        <begin position="184"/>
        <end position="201"/>
    </location>
</feature>
<feature type="transmembrane region" description="Helical" evidence="1">
    <location>
        <begin position="74"/>
        <end position="93"/>
    </location>
</feature>
<keyword evidence="1" id="KW-1133">Transmembrane helix</keyword>
<comment type="caution">
    <text evidence="3">The sequence shown here is derived from an EMBL/GenBank/DDBJ whole genome shotgun (WGS) entry which is preliminary data.</text>
</comment>
<feature type="transmembrane region" description="Helical" evidence="1">
    <location>
        <begin position="553"/>
        <end position="579"/>
    </location>
</feature>
<feature type="domain" description="SGNH" evidence="2">
    <location>
        <begin position="258"/>
        <end position="453"/>
    </location>
</feature>
<protein>
    <recommendedName>
        <fullName evidence="2">SGNH domain-containing protein</fullName>
    </recommendedName>
</protein>
<evidence type="ECO:0000259" key="2">
    <source>
        <dbReference type="Pfam" id="PF19040"/>
    </source>
</evidence>
<accession>A0A9P1IQX6</accession>
<dbReference type="InterPro" id="IPR043968">
    <property type="entry name" value="SGNH"/>
</dbReference>
<evidence type="ECO:0000313" key="3">
    <source>
        <dbReference type="EMBL" id="CAI5450453.1"/>
    </source>
</evidence>
<dbReference type="InterPro" id="IPR050879">
    <property type="entry name" value="Acyltransferase_3"/>
</dbReference>
<feature type="transmembrane region" description="Helical" evidence="1">
    <location>
        <begin position="155"/>
        <end position="172"/>
    </location>
</feature>
<dbReference type="PANTHER" id="PTHR23028">
    <property type="entry name" value="ACETYLTRANSFERASE"/>
    <property type="match status" value="1"/>
</dbReference>
<dbReference type="Pfam" id="PF10325">
    <property type="entry name" value="7TM_GPCR_Srz"/>
    <property type="match status" value="1"/>
</dbReference>
<feature type="transmembrane region" description="Helical" evidence="1">
    <location>
        <begin position="125"/>
        <end position="143"/>
    </location>
</feature>
<feature type="transmembrane region" description="Helical" evidence="1">
    <location>
        <begin position="12"/>
        <end position="28"/>
    </location>
</feature>
<dbReference type="EMBL" id="CANHGI010000005">
    <property type="protein sequence ID" value="CAI5450453.1"/>
    <property type="molecule type" value="Genomic_DNA"/>
</dbReference>
<dbReference type="Proteomes" id="UP001152747">
    <property type="component" value="Unassembled WGS sequence"/>
</dbReference>
<gene>
    <name evidence="3" type="ORF">CAMP_LOCUS13090</name>
</gene>
<proteinExistence type="predicted"/>
<evidence type="ECO:0000313" key="4">
    <source>
        <dbReference type="Proteomes" id="UP001152747"/>
    </source>
</evidence>
<keyword evidence="1" id="KW-0812">Transmembrane</keyword>
<evidence type="ECO:0000256" key="1">
    <source>
        <dbReference type="SAM" id="Phobius"/>
    </source>
</evidence>
<sequence>MSKKGHLQGIRAIAIISVLAFHFFPKYFPNGFLGVDHVFARIWQFLAGFLVYFWQENEEEKLLDFEEKKEKLSYGNVQNLLLLATFLILFLGIELPGKIVRIIVTIITALLILISENNQILSNKIMIYIGNISYSLYLIHWPIYCYSKFYELPKLPFLCFSIFLGILIYETYEKWYTTRLTRNSQCILSTILLIFCILIIWRQEIHEIYDGFTGKSEKFAENPIFSAGNSKNLSPEEVMTWNTRYTDHEKDFLKNEQCEYKNRDLAPFGLCEVKNLTSSAPLKILILGNSYATNLAPLIIKSCSKKSRRIWLASNPGCDFLHQGFGGAKKCQEILPAEFGTTEKEQFDYVFLISKCGEFCERAEAEAEDAELEFAKSQIASIRNSVRHKIFIQNAVTIPSGVRGVNDYLKIGMKFEEIDKIYSQRLKHHKFIGDARHRKLGEFCGEKCEYFDAFQNFPRNPYAPEEIFRFFDERGLLTFIYFLLKAKCYYKYLIENQKNFKCESDFFTIQTAIYVVLDALVIFSSIFYICILISVRKITSASNFMKTRPEKAILYQTLVVIFVKLLCVPIIFFSSISWFSADIKAILNAKIKNLEHDLLWNCFESRGESGSSR</sequence>